<gene>
    <name evidence="1" type="ORF">L6164_032850</name>
</gene>
<comment type="caution">
    <text evidence="1">The sequence shown here is derived from an EMBL/GenBank/DDBJ whole genome shotgun (WGS) entry which is preliminary data.</text>
</comment>
<protein>
    <submittedName>
        <fullName evidence="1">Uncharacterized protein</fullName>
    </submittedName>
</protein>
<dbReference type="EMBL" id="CM039438">
    <property type="protein sequence ID" value="KAI4299383.1"/>
    <property type="molecule type" value="Genomic_DNA"/>
</dbReference>
<accession>A0ACB9KQS0</accession>
<organism evidence="1 2">
    <name type="scientific">Bauhinia variegata</name>
    <name type="common">Purple orchid tree</name>
    <name type="synonym">Phanera variegata</name>
    <dbReference type="NCBI Taxonomy" id="167791"/>
    <lineage>
        <taxon>Eukaryota</taxon>
        <taxon>Viridiplantae</taxon>
        <taxon>Streptophyta</taxon>
        <taxon>Embryophyta</taxon>
        <taxon>Tracheophyta</taxon>
        <taxon>Spermatophyta</taxon>
        <taxon>Magnoliopsida</taxon>
        <taxon>eudicotyledons</taxon>
        <taxon>Gunneridae</taxon>
        <taxon>Pentapetalae</taxon>
        <taxon>rosids</taxon>
        <taxon>fabids</taxon>
        <taxon>Fabales</taxon>
        <taxon>Fabaceae</taxon>
        <taxon>Cercidoideae</taxon>
        <taxon>Cercideae</taxon>
        <taxon>Bauhiniinae</taxon>
        <taxon>Bauhinia</taxon>
    </lineage>
</organism>
<evidence type="ECO:0000313" key="1">
    <source>
        <dbReference type="EMBL" id="KAI4299383.1"/>
    </source>
</evidence>
<keyword evidence="2" id="KW-1185">Reference proteome</keyword>
<dbReference type="Proteomes" id="UP000828941">
    <property type="component" value="Chromosome 13"/>
</dbReference>
<sequence length="897" mass="103109">MTGMKNVLQDIHLQNNKTCRDPLIGISMSREQKLLSSFSRSLSVSRRKVNLRLRKRAKQTPAMAVLHGDRSMELAMAMTEKLTALVTVRYNKAYVEEVMNNFVNIFSPKSHSGVVLQLISTEFDPRSNEPKLSKETILEWPKEMRLEAEGSTYQVEFLIDSDFGIPGALTVINNYEYEFFLESITIDEYLHFACKYWVQPNALHPEKRFFFTNKAYLPSETPIALKELREKELRQLRGEGRGVRIFHDRIYDYDVYNDLGDPDKGDEYVRPTLGGPENPHPRRCRTGRPPTNTEKKAESRLSESESIYVPREEELEKLKRKTVEERKLKGKLRNIVPFLLEFITGDGKVSDVESLFKEPAHSEMKSHHSVLDNLRDSIEEYFKFDPPKIFLRNTSIFLPDDEFGRQVLAGINPLSIERLKVFPPTSKFDTSIYGPLESALKEEHIKGHIEGLSVQQALEENKLYILDYHDIYLPILERINALDQRKTYATRTIFFLTQMGTLKPIAIELTLPPQDPNTPSRQVLTPPTDAATNWLWRLGKAHVRSNDAVVHQLVHHWLRTHACVEPFIIATHRQLSVMHPIFKLLHPHMRYTMKINAMARETLINAGGIIETDFTPGKYCMQISCAAYRDWWRFDLEALPADLIRRGVAVPDTTQPHGLRLLIEDYPYASDGLLIWSSIEKLVKTYVNHYYKDANAIATDNEIQSWYRESINLGHADLQNAKWWPKLATPDNLASIITTIIWIVSAEHAALNFSQYPYGGYVPTWPPLMRRLIPMEQDPEYTDFVTDPQSYFLSSLPSLFQATKFMAVMDMISAHSPDEEYIGDIYDMSSWLGNNEIIVAFYQFSMEIKSIEKEIERRNADPELRNRCGAGVSPYEQLIPSSGPGTTGRGIPKSITV</sequence>
<reference evidence="1 2" key="1">
    <citation type="journal article" date="2022" name="DNA Res.">
        <title>Chromosomal-level genome assembly of the orchid tree Bauhinia variegata (Leguminosae; Cercidoideae) supports the allotetraploid origin hypothesis of Bauhinia.</title>
        <authorList>
            <person name="Zhong Y."/>
            <person name="Chen Y."/>
            <person name="Zheng D."/>
            <person name="Pang J."/>
            <person name="Liu Y."/>
            <person name="Luo S."/>
            <person name="Meng S."/>
            <person name="Qian L."/>
            <person name="Wei D."/>
            <person name="Dai S."/>
            <person name="Zhou R."/>
        </authorList>
    </citation>
    <scope>NUCLEOTIDE SEQUENCE [LARGE SCALE GENOMIC DNA]</scope>
    <source>
        <strain evidence="1">BV-YZ2020</strain>
    </source>
</reference>
<proteinExistence type="predicted"/>
<evidence type="ECO:0000313" key="2">
    <source>
        <dbReference type="Proteomes" id="UP000828941"/>
    </source>
</evidence>
<name>A0ACB9KQS0_BAUVA</name>